<comment type="caution">
    <text evidence="2">The sequence shown here is derived from an EMBL/GenBank/DDBJ whole genome shotgun (WGS) entry which is preliminary data.</text>
</comment>
<reference evidence="2 3" key="1">
    <citation type="submission" date="2015-09" db="EMBL/GenBank/DDBJ databases">
        <title>Whole genome shotgun sequence assembly of Aphanizomenon flos-aquae UKL13.</title>
        <authorList>
            <person name="Driscoll C."/>
        </authorList>
    </citation>
    <scope>NUCLEOTIDE SEQUENCE [LARGE SCALE GENOMIC DNA]</scope>
    <source>
        <strain evidence="2">MDT13</strain>
    </source>
</reference>
<dbReference type="InterPro" id="IPR025569">
    <property type="entry name" value="DUF4335"/>
</dbReference>
<dbReference type="Pfam" id="PF14233">
    <property type="entry name" value="DUF4335"/>
    <property type="match status" value="1"/>
</dbReference>
<organism evidence="2 3">
    <name type="scientific">Aphanizomenon flos-aquae LD13</name>
    <dbReference type="NCBI Taxonomy" id="1710894"/>
    <lineage>
        <taxon>Bacteria</taxon>
        <taxon>Bacillati</taxon>
        <taxon>Cyanobacteriota</taxon>
        <taxon>Cyanophyceae</taxon>
        <taxon>Nostocales</taxon>
        <taxon>Aphanizomenonaceae</taxon>
        <taxon>Aphanizomenon</taxon>
    </lineage>
</organism>
<evidence type="ECO:0000256" key="1">
    <source>
        <dbReference type="SAM" id="MobiDB-lite"/>
    </source>
</evidence>
<dbReference type="STRING" id="1803587.GCA_001593825_02272"/>
<accession>A0A1B7VPB3</accession>
<dbReference type="AlphaFoldDB" id="A0A1B7VPB3"/>
<feature type="compositionally biased region" description="Low complexity" evidence="1">
    <location>
        <begin position="217"/>
        <end position="237"/>
    </location>
</feature>
<feature type="region of interest" description="Disordered" evidence="1">
    <location>
        <begin position="206"/>
        <end position="237"/>
    </location>
</feature>
<evidence type="ECO:0000313" key="3">
    <source>
        <dbReference type="Proteomes" id="UP000092382"/>
    </source>
</evidence>
<dbReference type="PATRIC" id="fig|1710894.3.peg.1720"/>
<name>A0A1B7VPB3_APHFL</name>
<evidence type="ECO:0000313" key="2">
    <source>
        <dbReference type="EMBL" id="OBQ22240.1"/>
    </source>
</evidence>
<gene>
    <name evidence="2" type="ORF">AN481_15735</name>
</gene>
<dbReference type="Proteomes" id="UP000092382">
    <property type="component" value="Unassembled WGS sequence"/>
</dbReference>
<evidence type="ECO:0008006" key="4">
    <source>
        <dbReference type="Google" id="ProtNLM"/>
    </source>
</evidence>
<dbReference type="EMBL" id="LJOY01000063">
    <property type="protein sequence ID" value="OBQ22240.1"/>
    <property type="molecule type" value="Genomic_DNA"/>
</dbReference>
<proteinExistence type="predicted"/>
<sequence>MNIQRKYSLPNCTLLLEGLSDMTRTANFQELRPELSILVNAECYISNYTQPIVGGREFFESLVRVVSTYAQEFLSNIRNPQSQKFANQNHHSELVELQNIDSNRHQLTVHSEITGDNLGGNKSLEQQSTIQMVLNTVQLFDLVEAVDQFFADSQTLPELSLELHPVTRSYGGSSQTLLKQAIPATVGLSSLAVAALTFSLIPTPQVSPPQVNPDVQSSTSTTTPTAPVTPTTIPSASVTPSTVKDLEALLKTVPEITDSSQLRALNRQLYNQIHPAWTNRSGLPDNLVYRLGVGADGSIVGYKAVNQKASDAIDQTPLPKLLYNPASRVPNEPIAQFKVVFTQRGILEISPWLGYSKTPEVTGEKITDSGKIKDLNQKLYSTIRQNWSVTPTFASNLKYRVAVNKEGVIADYEPLNQVAFDYFRETPLPQMFQSVYGSNVAAPDTKDPLAHFQVVFTPKGELEVTHWKGYK</sequence>
<protein>
    <recommendedName>
        <fullName evidence="4">DUF4335 domain-containing protein</fullName>
    </recommendedName>
</protein>